<proteinExistence type="predicted"/>
<dbReference type="AlphaFoldDB" id="A0A832MIF2"/>
<name>A0A832MIF2_UNCEI</name>
<sequence>MAFSTDVRLPRALAPVFPDRCLGCGRPSQGGTLEFASRSIGWWTPVLMKAGSRVSVAVPVCAACRPRLARQRRVRFLAAAACAVGAALAAMQVVGPEAGPARRWIAAGLALLLLAPVVAWQTWFPPALELTVMSGSVTYEFADRDYAREFERLNAGRAGPAAAPERGPS</sequence>
<organism evidence="2">
    <name type="scientific">Eiseniibacteriota bacterium</name>
    <dbReference type="NCBI Taxonomy" id="2212470"/>
    <lineage>
        <taxon>Bacteria</taxon>
        <taxon>Candidatus Eiseniibacteriota</taxon>
    </lineage>
</organism>
<comment type="caution">
    <text evidence="2">The sequence shown here is derived from an EMBL/GenBank/DDBJ whole genome shotgun (WGS) entry which is preliminary data.</text>
</comment>
<protein>
    <submittedName>
        <fullName evidence="2">Uncharacterized protein</fullName>
    </submittedName>
</protein>
<keyword evidence="1" id="KW-1133">Transmembrane helix</keyword>
<gene>
    <name evidence="2" type="ORF">ENR23_00080</name>
</gene>
<evidence type="ECO:0000256" key="1">
    <source>
        <dbReference type="SAM" id="Phobius"/>
    </source>
</evidence>
<keyword evidence="1" id="KW-0812">Transmembrane</keyword>
<feature type="transmembrane region" description="Helical" evidence="1">
    <location>
        <begin position="74"/>
        <end position="92"/>
    </location>
</feature>
<evidence type="ECO:0000313" key="2">
    <source>
        <dbReference type="EMBL" id="HGZ41825.1"/>
    </source>
</evidence>
<dbReference type="EMBL" id="DSQF01000001">
    <property type="protein sequence ID" value="HGZ41825.1"/>
    <property type="molecule type" value="Genomic_DNA"/>
</dbReference>
<accession>A0A832MIF2</accession>
<reference evidence="2" key="1">
    <citation type="journal article" date="2020" name="mSystems">
        <title>Genome- and Community-Level Interaction Insights into Carbon Utilization and Element Cycling Functions of Hydrothermarchaeota in Hydrothermal Sediment.</title>
        <authorList>
            <person name="Zhou Z."/>
            <person name="Liu Y."/>
            <person name="Xu W."/>
            <person name="Pan J."/>
            <person name="Luo Z.H."/>
            <person name="Li M."/>
        </authorList>
    </citation>
    <scope>NUCLEOTIDE SEQUENCE [LARGE SCALE GENOMIC DNA]</scope>
    <source>
        <strain evidence="2">SpSt-381</strain>
    </source>
</reference>
<feature type="transmembrane region" description="Helical" evidence="1">
    <location>
        <begin position="104"/>
        <end position="124"/>
    </location>
</feature>
<keyword evidence="1" id="KW-0472">Membrane</keyword>